<protein>
    <recommendedName>
        <fullName evidence="1">UspA domain-containing protein</fullName>
    </recommendedName>
</protein>
<feature type="domain" description="UspA" evidence="1">
    <location>
        <begin position="1"/>
        <end position="104"/>
    </location>
</feature>
<dbReference type="EMBL" id="BARS01043167">
    <property type="protein sequence ID" value="GAG36724.1"/>
    <property type="molecule type" value="Genomic_DNA"/>
</dbReference>
<evidence type="ECO:0000313" key="2">
    <source>
        <dbReference type="EMBL" id="GAG36724.1"/>
    </source>
</evidence>
<dbReference type="InterPro" id="IPR006016">
    <property type="entry name" value="UspA"/>
</dbReference>
<accession>X0X0I9</accession>
<gene>
    <name evidence="2" type="ORF">S01H1_65392</name>
</gene>
<comment type="caution">
    <text evidence="2">The sequence shown here is derived from an EMBL/GenBank/DDBJ whole genome shotgun (WGS) entry which is preliminary data.</text>
</comment>
<reference evidence="2" key="1">
    <citation type="journal article" date="2014" name="Front. Microbiol.">
        <title>High frequency of phylogenetically diverse reductive dehalogenase-homologous genes in deep subseafloor sedimentary metagenomes.</title>
        <authorList>
            <person name="Kawai M."/>
            <person name="Futagami T."/>
            <person name="Toyoda A."/>
            <person name="Takaki Y."/>
            <person name="Nishi S."/>
            <person name="Hori S."/>
            <person name="Arai W."/>
            <person name="Tsubouchi T."/>
            <person name="Morono Y."/>
            <person name="Uchiyama I."/>
            <person name="Ito T."/>
            <person name="Fujiyama A."/>
            <person name="Inagaki F."/>
            <person name="Takami H."/>
        </authorList>
    </citation>
    <scope>NUCLEOTIDE SEQUENCE</scope>
    <source>
        <strain evidence="2">Expedition CK06-06</strain>
    </source>
</reference>
<dbReference type="Gene3D" id="3.40.50.12370">
    <property type="match status" value="1"/>
</dbReference>
<dbReference type="SUPFAM" id="SSF52402">
    <property type="entry name" value="Adenine nucleotide alpha hydrolases-like"/>
    <property type="match status" value="1"/>
</dbReference>
<name>X0X0I9_9ZZZZ</name>
<sequence length="219" mass="24193">MLKRVLVALSGTPFTPIAVRQGVELAQKHGASLTGVTVVDIERLKDVGPVPLGGASVAKNLAEHRVAVTQERVEKEIAGFEKACRDASVPYVVDRERGDAFELLLGLWRYHDLTIIGLRGLFEYGVVKNPDDYVIKLIRHGVRPIIAVSSEDREVNRVLVAYDGSPHSAMPMKRFAQLHLWPDATVRLVCFGFEDEVATPLLIDATAYLRAHGYEPEAQ</sequence>
<organism evidence="2">
    <name type="scientific">marine sediment metagenome</name>
    <dbReference type="NCBI Taxonomy" id="412755"/>
    <lineage>
        <taxon>unclassified sequences</taxon>
        <taxon>metagenomes</taxon>
        <taxon>ecological metagenomes</taxon>
    </lineage>
</organism>
<proteinExistence type="predicted"/>
<feature type="non-terminal residue" evidence="2">
    <location>
        <position position="219"/>
    </location>
</feature>
<evidence type="ECO:0000259" key="1">
    <source>
        <dbReference type="Pfam" id="PF00582"/>
    </source>
</evidence>
<dbReference type="AlphaFoldDB" id="X0X0I9"/>
<dbReference type="Pfam" id="PF00582">
    <property type="entry name" value="Usp"/>
    <property type="match status" value="1"/>
</dbReference>